<dbReference type="Gene3D" id="3.90.175.10">
    <property type="entry name" value="Diphtheria Toxin, domain 1"/>
    <property type="match status" value="1"/>
</dbReference>
<comment type="caution">
    <text evidence="1">The sequence shown here is derived from an EMBL/GenBank/DDBJ whole genome shotgun (WGS) entry which is preliminary data.</text>
</comment>
<keyword evidence="2" id="KW-1185">Reference proteome</keyword>
<dbReference type="PANTHER" id="PTHR36649:SF28">
    <property type="entry name" value="UBIQUITIN-LIKE DOMAIN-CONTAINING PROTEIN"/>
    <property type="match status" value="1"/>
</dbReference>
<evidence type="ECO:0000313" key="1">
    <source>
        <dbReference type="EMBL" id="CAH0110089.1"/>
    </source>
</evidence>
<gene>
    <name evidence="1" type="ORF">DGAL_LOCUS13589</name>
</gene>
<accession>A0A8J2RZY9</accession>
<dbReference type="OrthoDB" id="428577at2759"/>
<dbReference type="SUPFAM" id="SSF56399">
    <property type="entry name" value="ADP-ribosylation"/>
    <property type="match status" value="1"/>
</dbReference>
<organism evidence="1 2">
    <name type="scientific">Daphnia galeata</name>
    <dbReference type="NCBI Taxonomy" id="27404"/>
    <lineage>
        <taxon>Eukaryota</taxon>
        <taxon>Metazoa</taxon>
        <taxon>Ecdysozoa</taxon>
        <taxon>Arthropoda</taxon>
        <taxon>Crustacea</taxon>
        <taxon>Branchiopoda</taxon>
        <taxon>Diplostraca</taxon>
        <taxon>Cladocera</taxon>
        <taxon>Anomopoda</taxon>
        <taxon>Daphniidae</taxon>
        <taxon>Daphnia</taxon>
    </lineage>
</organism>
<dbReference type="Proteomes" id="UP000789390">
    <property type="component" value="Unassembled WGS sequence"/>
</dbReference>
<dbReference type="AlphaFoldDB" id="A0A8J2RZY9"/>
<sequence>MPIWQREYSLSKTTKFFVIASTINSNMDNQSGLHILSSLLGNLGIPNLILLPHQNQSNGIDVNSLHKLFLPSSITDQQTTRSIMLSPASLDETYHYDFTDISDNGVTFYRGGMIYNRPCGWKRYAFDLKGKYPDDIWLEGKNPRADIYSSAEGEWPVSYHGTSLNNGLSIEEEGYKLFKGKRNLYGNGIYSTPDINVAMLYAATTEEKGRNRKKFKVILQNRVNPKTLQKVSKAENDVGEYWVSPNEDDIRPYGFCVKVY</sequence>
<evidence type="ECO:0000313" key="2">
    <source>
        <dbReference type="Proteomes" id="UP000789390"/>
    </source>
</evidence>
<dbReference type="PANTHER" id="PTHR36649">
    <property type="entry name" value="UBIQUITIN-LIKE DOMAIN-CONTAINING PROTEIN"/>
    <property type="match status" value="1"/>
</dbReference>
<dbReference type="EMBL" id="CAKKLH010000299">
    <property type="protein sequence ID" value="CAH0110089.1"/>
    <property type="molecule type" value="Genomic_DNA"/>
</dbReference>
<proteinExistence type="predicted"/>
<protein>
    <recommendedName>
        <fullName evidence="3">PARP catalytic domain-containing protein</fullName>
    </recommendedName>
</protein>
<evidence type="ECO:0008006" key="3">
    <source>
        <dbReference type="Google" id="ProtNLM"/>
    </source>
</evidence>
<reference evidence="1" key="1">
    <citation type="submission" date="2021-11" db="EMBL/GenBank/DDBJ databases">
        <authorList>
            <person name="Schell T."/>
        </authorList>
    </citation>
    <scope>NUCLEOTIDE SEQUENCE</scope>
    <source>
        <strain evidence="1">M5</strain>
    </source>
</reference>
<name>A0A8J2RZY9_9CRUS</name>